<sequence length="158" mass="17985">MFDLCNDPIFQRGIDQAIEKFTVRALTSMIIQAEFCCQCRQFVSLLRRELKIGNSAVEQDRVARDIYISMDTPGQRCEIRGADIDFDDTVASQHATRRRMPQWLRNHRKTSTREGICNGKQQAACRPCIKQRTMRTIRNNSVLSAGNLKFATGGTQGI</sequence>
<dbReference type="EMBL" id="LZLC01000116">
    <property type="protein sequence ID" value="OBJ41921.1"/>
    <property type="molecule type" value="Genomic_DNA"/>
</dbReference>
<evidence type="ECO:0000313" key="2">
    <source>
        <dbReference type="Proteomes" id="UP000093898"/>
    </source>
</evidence>
<protein>
    <submittedName>
        <fullName evidence="1">Uncharacterized protein</fullName>
    </submittedName>
</protein>
<name>A0A1A3H2Q4_MYCMU</name>
<comment type="caution">
    <text evidence="1">The sequence shown here is derived from an EMBL/GenBank/DDBJ whole genome shotgun (WGS) entry which is preliminary data.</text>
</comment>
<reference evidence="1 2" key="1">
    <citation type="submission" date="2016-06" db="EMBL/GenBank/DDBJ databases">
        <authorList>
            <person name="Kjaerup R.B."/>
            <person name="Dalgaard T.S."/>
            <person name="Juul-Madsen H.R."/>
        </authorList>
    </citation>
    <scope>NUCLEOTIDE SEQUENCE [LARGE SCALE GENOMIC DNA]</scope>
    <source>
        <strain evidence="1 2">1127319.6</strain>
    </source>
</reference>
<organism evidence="1 2">
    <name type="scientific">Mycolicibacterium mucogenicum</name>
    <name type="common">Mycobacterium mucogenicum</name>
    <dbReference type="NCBI Taxonomy" id="56689"/>
    <lineage>
        <taxon>Bacteria</taxon>
        <taxon>Bacillati</taxon>
        <taxon>Actinomycetota</taxon>
        <taxon>Actinomycetes</taxon>
        <taxon>Mycobacteriales</taxon>
        <taxon>Mycobacteriaceae</taxon>
        <taxon>Mycolicibacterium</taxon>
    </lineage>
</organism>
<dbReference type="AlphaFoldDB" id="A0A1A3H2Q4"/>
<evidence type="ECO:0000313" key="1">
    <source>
        <dbReference type="EMBL" id="OBJ41921.1"/>
    </source>
</evidence>
<proteinExistence type="predicted"/>
<accession>A0A1A3H2Q4</accession>
<gene>
    <name evidence="1" type="ORF">A5630_21890</name>
</gene>
<dbReference type="Proteomes" id="UP000093898">
    <property type="component" value="Unassembled WGS sequence"/>
</dbReference>